<reference evidence="1 2" key="1">
    <citation type="submission" date="2016-04" db="EMBL/GenBank/DDBJ databases">
        <title>Genome analyses suggest a sexual origin of heterokaryosis in a supposedly ancient asexual fungus.</title>
        <authorList>
            <person name="Ropars J."/>
            <person name="Sedzielewska K."/>
            <person name="Noel J."/>
            <person name="Charron P."/>
            <person name="Farinelli L."/>
            <person name="Marton T."/>
            <person name="Kruger M."/>
            <person name="Pelin A."/>
            <person name="Brachmann A."/>
            <person name="Corradi N."/>
        </authorList>
    </citation>
    <scope>NUCLEOTIDE SEQUENCE [LARGE SCALE GENOMIC DNA]</scope>
    <source>
        <strain evidence="1 2">C2</strain>
    </source>
</reference>
<dbReference type="AlphaFoldDB" id="A0A2N1MNE9"/>
<evidence type="ECO:0000313" key="1">
    <source>
        <dbReference type="EMBL" id="PKK63170.1"/>
    </source>
</evidence>
<sequence length="51" mass="6072">MNKIKYVQYQESTHNGSLVDKLKEVENIFNQTSNEMEWERINIKADKKLSV</sequence>
<protein>
    <submittedName>
        <fullName evidence="1">Uncharacterized protein</fullName>
    </submittedName>
</protein>
<name>A0A2N1MNE9_9GLOM</name>
<proteinExistence type="predicted"/>
<dbReference type="Proteomes" id="UP000233469">
    <property type="component" value="Unassembled WGS sequence"/>
</dbReference>
<accession>A0A2N1MNE9</accession>
<comment type="caution">
    <text evidence="1">The sequence shown here is derived from an EMBL/GenBank/DDBJ whole genome shotgun (WGS) entry which is preliminary data.</text>
</comment>
<organism evidence="1 2">
    <name type="scientific">Rhizophagus irregularis</name>
    <dbReference type="NCBI Taxonomy" id="588596"/>
    <lineage>
        <taxon>Eukaryota</taxon>
        <taxon>Fungi</taxon>
        <taxon>Fungi incertae sedis</taxon>
        <taxon>Mucoromycota</taxon>
        <taxon>Glomeromycotina</taxon>
        <taxon>Glomeromycetes</taxon>
        <taxon>Glomerales</taxon>
        <taxon>Glomeraceae</taxon>
        <taxon>Rhizophagus</taxon>
    </lineage>
</organism>
<dbReference type="EMBL" id="LLXL01001714">
    <property type="protein sequence ID" value="PKK63170.1"/>
    <property type="molecule type" value="Genomic_DNA"/>
</dbReference>
<evidence type="ECO:0000313" key="2">
    <source>
        <dbReference type="Proteomes" id="UP000233469"/>
    </source>
</evidence>
<gene>
    <name evidence="1" type="ORF">RhiirC2_789289</name>
</gene>
<reference evidence="1 2" key="2">
    <citation type="submission" date="2017-10" db="EMBL/GenBank/DDBJ databases">
        <title>Extensive intraspecific genome diversity in a model arbuscular mycorrhizal fungus.</title>
        <authorList>
            <person name="Chen E.C.H."/>
            <person name="Morin E."/>
            <person name="Baudet D."/>
            <person name="Noel J."/>
            <person name="Ndikumana S."/>
            <person name="Charron P."/>
            <person name="St-Onge C."/>
            <person name="Giorgi J."/>
            <person name="Grigoriev I.V."/>
            <person name="Roux C."/>
            <person name="Martin F.M."/>
            <person name="Corradi N."/>
        </authorList>
    </citation>
    <scope>NUCLEOTIDE SEQUENCE [LARGE SCALE GENOMIC DNA]</scope>
    <source>
        <strain evidence="1 2">C2</strain>
    </source>
</reference>
<dbReference type="VEuPathDB" id="FungiDB:FUN_003356"/>